<accession>A0AAV4G252</accession>
<comment type="caution">
    <text evidence="2">The sequence shown here is derived from an EMBL/GenBank/DDBJ whole genome shotgun (WGS) entry which is preliminary data.</text>
</comment>
<evidence type="ECO:0000313" key="3">
    <source>
        <dbReference type="Proteomes" id="UP000762676"/>
    </source>
</evidence>
<feature type="region of interest" description="Disordered" evidence="1">
    <location>
        <begin position="164"/>
        <end position="206"/>
    </location>
</feature>
<feature type="region of interest" description="Disordered" evidence="1">
    <location>
        <begin position="268"/>
        <end position="334"/>
    </location>
</feature>
<sequence>MRKWKKSADKALGDCGPSGSRSLHDSNTGQDNAGLTSSSDGFSNRTDVRGEESPGLDQSMSIKLTDVSARTVGDVDAAKDTSSSTPGTLMKSTGLRTGVSGAKDTAPGNKRNPRLKSEEEDQVSMAIGGKQEPPERLNSVVGDGAKLSESADSAMPDIVLSCSNSPVGNRLDKTGSDISDSQTRFHGQRSLRPEVHPAEGEEGVEFDSYDRRIVNVSAADPVPVSDHEVHRATQPLSAGPSEYDGSVSLSLSAEDSSFNSCSFSKASVSSSISSNSTAKWGTESHDSRTEGEHTCRSSKIDLARDAEPSSSSSSSRNNNSSTCPATRDSEPDTTTSAALGACGYSQTSSHGKSVSAAHGINNPGVAGRPCRSPTTFERGGVGFVDPIAALCELNSDRRRVLGRCPCHTPDSGIGLLLDTILEELEGEDREDEDWSPRAEYDFGDSDEEDWVIVSPEGYTEIHREADRAPALTFTLSIVARNTDDYKLRCSNRQDERWNKNRAGFEPAPLAGTHRLARRESRRTDHYAMAIPNHFD</sequence>
<feature type="compositionally biased region" description="Low complexity" evidence="1">
    <location>
        <begin position="309"/>
        <end position="321"/>
    </location>
</feature>
<feature type="region of interest" description="Disordered" evidence="1">
    <location>
        <begin position="219"/>
        <end position="249"/>
    </location>
</feature>
<keyword evidence="3" id="KW-1185">Reference proteome</keyword>
<feature type="compositionally biased region" description="Basic and acidic residues" evidence="1">
    <location>
        <begin position="1"/>
        <end position="12"/>
    </location>
</feature>
<name>A0AAV4G252_9GAST</name>
<proteinExistence type="predicted"/>
<dbReference type="AlphaFoldDB" id="A0AAV4G252"/>
<dbReference type="EMBL" id="BMAT01004710">
    <property type="protein sequence ID" value="GFR78756.1"/>
    <property type="molecule type" value="Genomic_DNA"/>
</dbReference>
<evidence type="ECO:0000313" key="2">
    <source>
        <dbReference type="EMBL" id="GFR78756.1"/>
    </source>
</evidence>
<gene>
    <name evidence="2" type="ORF">ElyMa_002271500</name>
</gene>
<feature type="compositionally biased region" description="Polar residues" evidence="1">
    <location>
        <begin position="80"/>
        <end position="95"/>
    </location>
</feature>
<organism evidence="2 3">
    <name type="scientific">Elysia marginata</name>
    <dbReference type="NCBI Taxonomy" id="1093978"/>
    <lineage>
        <taxon>Eukaryota</taxon>
        <taxon>Metazoa</taxon>
        <taxon>Spiralia</taxon>
        <taxon>Lophotrochozoa</taxon>
        <taxon>Mollusca</taxon>
        <taxon>Gastropoda</taxon>
        <taxon>Heterobranchia</taxon>
        <taxon>Euthyneura</taxon>
        <taxon>Panpulmonata</taxon>
        <taxon>Sacoglossa</taxon>
        <taxon>Placobranchoidea</taxon>
        <taxon>Plakobranchidae</taxon>
        <taxon>Elysia</taxon>
    </lineage>
</organism>
<feature type="region of interest" description="Disordered" evidence="1">
    <location>
        <begin position="1"/>
        <end position="140"/>
    </location>
</feature>
<reference evidence="2 3" key="1">
    <citation type="journal article" date="2021" name="Elife">
        <title>Chloroplast acquisition without the gene transfer in kleptoplastic sea slugs, Plakobranchus ocellatus.</title>
        <authorList>
            <person name="Maeda T."/>
            <person name="Takahashi S."/>
            <person name="Yoshida T."/>
            <person name="Shimamura S."/>
            <person name="Takaki Y."/>
            <person name="Nagai Y."/>
            <person name="Toyoda A."/>
            <person name="Suzuki Y."/>
            <person name="Arimoto A."/>
            <person name="Ishii H."/>
            <person name="Satoh N."/>
            <person name="Nishiyama T."/>
            <person name="Hasebe M."/>
            <person name="Maruyama T."/>
            <person name="Minagawa J."/>
            <person name="Obokata J."/>
            <person name="Shigenobu S."/>
        </authorList>
    </citation>
    <scope>NUCLEOTIDE SEQUENCE [LARGE SCALE GENOMIC DNA]</scope>
</reference>
<feature type="compositionally biased region" description="Basic and acidic residues" evidence="1">
    <location>
        <begin position="282"/>
        <end position="307"/>
    </location>
</feature>
<dbReference type="Proteomes" id="UP000762676">
    <property type="component" value="Unassembled WGS sequence"/>
</dbReference>
<evidence type="ECO:0000256" key="1">
    <source>
        <dbReference type="SAM" id="MobiDB-lite"/>
    </source>
</evidence>
<protein>
    <submittedName>
        <fullName evidence="2">Uncharacterized protein</fullName>
    </submittedName>
</protein>
<feature type="compositionally biased region" description="Polar residues" evidence="1">
    <location>
        <begin position="19"/>
        <end position="45"/>
    </location>
</feature>
<feature type="compositionally biased region" description="Polar residues" evidence="1">
    <location>
        <begin position="176"/>
        <end position="185"/>
    </location>
</feature>